<dbReference type="AlphaFoldDB" id="B8GTC8"/>
<dbReference type="KEGG" id="tgr:Tgr7_0084"/>
<proteinExistence type="inferred from homology"/>
<dbReference type="PANTHER" id="PTHR21064:SF6">
    <property type="entry name" value="AMINOGLYCOSIDE PHOSPHOTRANSFERASE DOMAIN-CONTAINING PROTEIN"/>
    <property type="match status" value="1"/>
</dbReference>
<dbReference type="STRING" id="396588.Tgr7_0084"/>
<dbReference type="Pfam" id="PF01636">
    <property type="entry name" value="APH"/>
    <property type="match status" value="1"/>
</dbReference>
<dbReference type="GO" id="GO:0004413">
    <property type="term" value="F:homoserine kinase activity"/>
    <property type="evidence" value="ECO:0007669"/>
    <property type="project" value="UniProtKB-UniRule"/>
</dbReference>
<keyword evidence="6 8" id="KW-0067">ATP-binding</keyword>
<evidence type="ECO:0000256" key="2">
    <source>
        <dbReference type="ARBA" id="ARBA00022679"/>
    </source>
</evidence>
<evidence type="ECO:0000256" key="8">
    <source>
        <dbReference type="HAMAP-Rule" id="MF_00301"/>
    </source>
</evidence>
<evidence type="ECO:0000256" key="5">
    <source>
        <dbReference type="ARBA" id="ARBA00022777"/>
    </source>
</evidence>
<dbReference type="InterPro" id="IPR002575">
    <property type="entry name" value="Aminoglycoside_PTrfase"/>
</dbReference>
<comment type="pathway">
    <text evidence="8">Amino-acid biosynthesis; L-threonine biosynthesis; L-threonine from L-aspartate: step 4/5.</text>
</comment>
<evidence type="ECO:0000313" key="11">
    <source>
        <dbReference type="Proteomes" id="UP000002383"/>
    </source>
</evidence>
<dbReference type="Proteomes" id="UP000002383">
    <property type="component" value="Chromosome"/>
</dbReference>
<evidence type="ECO:0000256" key="3">
    <source>
        <dbReference type="ARBA" id="ARBA00022697"/>
    </source>
</evidence>
<dbReference type="OrthoDB" id="9777460at2"/>
<sequence length="310" mass="34410">MSSVPHASPFPPPCNPLPTRGELEAFLAAYDLGPLQEFHPGRRGRRGHVITDTGHFWLVGPGMTDTFLEALLDHLAGHALPVPSVVRGRDGAWIRPLGDYPGALVRWPEGRHLEQFSAEDCARVGALLGRIHVACQDFESAREPHRSHRWRRQCVEILSPYLAQADQALLQEEVRYQGLYRFGDLPQGIVHGAPNRRRLVFDERGEVGLTGFGHACRHALLLDVAVAVNDCCRGPDGRLDRSLSAALLNAYHRLRPLKAIERGAWPVLLRLAALDAWLELLMLGHDGDRARAVLATRIAEESGLQRHWAG</sequence>
<dbReference type="HAMAP" id="MF_00301">
    <property type="entry name" value="Homoser_kinase_2"/>
    <property type="match status" value="1"/>
</dbReference>
<reference evidence="10 11" key="1">
    <citation type="journal article" date="2011" name="Stand. Genomic Sci.">
        <title>Complete genome sequence of 'Thioalkalivibrio sulfidophilus' HL-EbGr7.</title>
        <authorList>
            <person name="Muyzer G."/>
            <person name="Sorokin D.Y."/>
            <person name="Mavromatis K."/>
            <person name="Lapidus A."/>
            <person name="Clum A."/>
            <person name="Ivanova N."/>
            <person name="Pati A."/>
            <person name="d'Haeseleer P."/>
            <person name="Woyke T."/>
            <person name="Kyrpides N.C."/>
        </authorList>
    </citation>
    <scope>NUCLEOTIDE SEQUENCE [LARGE SCALE GENOMIC DNA]</scope>
    <source>
        <strain evidence="10 11">HL-EbGR7</strain>
    </source>
</reference>
<dbReference type="EMBL" id="CP001339">
    <property type="protein sequence ID" value="ACL71188.1"/>
    <property type="molecule type" value="Genomic_DNA"/>
</dbReference>
<keyword evidence="3 8" id="KW-0791">Threonine biosynthesis</keyword>
<keyword evidence="11" id="KW-1185">Reference proteome</keyword>
<dbReference type="PANTHER" id="PTHR21064">
    <property type="entry name" value="AMINOGLYCOSIDE PHOSPHOTRANSFERASE DOMAIN-CONTAINING PROTEIN-RELATED"/>
    <property type="match status" value="1"/>
</dbReference>
<evidence type="ECO:0000256" key="4">
    <source>
        <dbReference type="ARBA" id="ARBA00022741"/>
    </source>
</evidence>
<dbReference type="InterPro" id="IPR011009">
    <property type="entry name" value="Kinase-like_dom_sf"/>
</dbReference>
<dbReference type="InterPro" id="IPR050249">
    <property type="entry name" value="Pseudomonas-type_ThrB"/>
</dbReference>
<evidence type="ECO:0000256" key="6">
    <source>
        <dbReference type="ARBA" id="ARBA00022840"/>
    </source>
</evidence>
<comment type="catalytic activity">
    <reaction evidence="8">
        <text>L-homoserine + ATP = O-phospho-L-homoserine + ADP + H(+)</text>
        <dbReference type="Rhea" id="RHEA:13985"/>
        <dbReference type="ChEBI" id="CHEBI:15378"/>
        <dbReference type="ChEBI" id="CHEBI:30616"/>
        <dbReference type="ChEBI" id="CHEBI:57476"/>
        <dbReference type="ChEBI" id="CHEBI:57590"/>
        <dbReference type="ChEBI" id="CHEBI:456216"/>
        <dbReference type="EC" id="2.7.1.39"/>
    </reaction>
</comment>
<dbReference type="Gene3D" id="3.90.1200.10">
    <property type="match status" value="1"/>
</dbReference>
<comment type="similarity">
    <text evidence="7 8">Belongs to the pseudomonas-type ThrB family.</text>
</comment>
<organism evidence="10 11">
    <name type="scientific">Thioalkalivibrio sulfidiphilus (strain HL-EbGR7)</name>
    <dbReference type="NCBI Taxonomy" id="396588"/>
    <lineage>
        <taxon>Bacteria</taxon>
        <taxon>Pseudomonadati</taxon>
        <taxon>Pseudomonadota</taxon>
        <taxon>Gammaproteobacteria</taxon>
        <taxon>Chromatiales</taxon>
        <taxon>Ectothiorhodospiraceae</taxon>
        <taxon>Thioalkalivibrio</taxon>
    </lineage>
</organism>
<dbReference type="SUPFAM" id="SSF56112">
    <property type="entry name" value="Protein kinase-like (PK-like)"/>
    <property type="match status" value="1"/>
</dbReference>
<keyword evidence="5 8" id="KW-0418">Kinase</keyword>
<dbReference type="GO" id="GO:0005524">
    <property type="term" value="F:ATP binding"/>
    <property type="evidence" value="ECO:0007669"/>
    <property type="project" value="UniProtKB-KW"/>
</dbReference>
<evidence type="ECO:0000256" key="1">
    <source>
        <dbReference type="ARBA" id="ARBA00022605"/>
    </source>
</evidence>
<dbReference type="GO" id="GO:0009088">
    <property type="term" value="P:threonine biosynthetic process"/>
    <property type="evidence" value="ECO:0007669"/>
    <property type="project" value="UniProtKB-UniRule"/>
</dbReference>
<evidence type="ECO:0000256" key="7">
    <source>
        <dbReference type="ARBA" id="ARBA00038240"/>
    </source>
</evidence>
<dbReference type="RefSeq" id="WP_012636677.1">
    <property type="nucleotide sequence ID" value="NC_011901.1"/>
</dbReference>
<keyword evidence="2 8" id="KW-0808">Transferase</keyword>
<gene>
    <name evidence="8" type="primary">thrB</name>
    <name evidence="10" type="ordered locus">Tgr7_0084</name>
</gene>
<dbReference type="UniPathway" id="UPA00050">
    <property type="reaction ID" value="UER00064"/>
</dbReference>
<dbReference type="InterPro" id="IPR005280">
    <property type="entry name" value="Homoserine_kinase_II"/>
</dbReference>
<keyword evidence="4 8" id="KW-0547">Nucleotide-binding</keyword>
<evidence type="ECO:0000259" key="9">
    <source>
        <dbReference type="Pfam" id="PF01636"/>
    </source>
</evidence>
<protein>
    <recommendedName>
        <fullName evidence="8">Homoserine kinase</fullName>
        <shortName evidence="8">HK</shortName>
        <shortName evidence="8">HSK</shortName>
        <ecNumber evidence="8">2.7.1.39</ecNumber>
    </recommendedName>
</protein>
<accession>B8GTC8</accession>
<feature type="domain" description="Aminoglycoside phosphotransferase" evidence="9">
    <location>
        <begin position="70"/>
        <end position="257"/>
    </location>
</feature>
<dbReference type="EC" id="2.7.1.39" evidence="8"/>
<dbReference type="HOGENOM" id="CLU_053300_0_0_6"/>
<evidence type="ECO:0000313" key="10">
    <source>
        <dbReference type="EMBL" id="ACL71188.1"/>
    </source>
</evidence>
<dbReference type="CDD" id="cd05153">
    <property type="entry name" value="HomoserineK_II"/>
    <property type="match status" value="1"/>
</dbReference>
<name>B8GTC8_THISH</name>
<dbReference type="eggNOG" id="COG2334">
    <property type="taxonomic scope" value="Bacteria"/>
</dbReference>
<keyword evidence="1 8" id="KW-0028">Amino-acid biosynthesis</keyword>